<dbReference type="GO" id="GO:0008902">
    <property type="term" value="F:hydroxymethylpyrimidine kinase activity"/>
    <property type="evidence" value="ECO:0007669"/>
    <property type="project" value="TreeGrafter"/>
</dbReference>
<dbReference type="EMBL" id="WWEN01000004">
    <property type="protein sequence ID" value="MYM55823.1"/>
    <property type="molecule type" value="Genomic_DNA"/>
</dbReference>
<proteinExistence type="predicted"/>
<dbReference type="PANTHER" id="PTHR20858">
    <property type="entry name" value="PHOSPHOMETHYLPYRIMIDINE KINASE"/>
    <property type="match status" value="1"/>
</dbReference>
<reference evidence="2 3" key="1">
    <citation type="submission" date="2020-01" db="EMBL/GenBank/DDBJ databases">
        <authorList>
            <person name="Chen S."/>
        </authorList>
    </citation>
    <scope>NUCLEOTIDE SEQUENCE [LARGE SCALE GENOMIC DNA]</scope>
    <source>
        <strain evidence="2 3">GS-10</strain>
    </source>
</reference>
<dbReference type="SUPFAM" id="SSF53613">
    <property type="entry name" value="Ribokinase-like"/>
    <property type="match status" value="1"/>
</dbReference>
<dbReference type="Pfam" id="PF08543">
    <property type="entry name" value="Phos_pyr_kin"/>
    <property type="match status" value="1"/>
</dbReference>
<dbReference type="InterPro" id="IPR013749">
    <property type="entry name" value="PM/HMP-P_kinase-1"/>
</dbReference>
<comment type="caution">
    <text evidence="2">The sequence shown here is derived from an EMBL/GenBank/DDBJ whole genome shotgun (WGS) entry which is preliminary data.</text>
</comment>
<feature type="domain" description="Pyridoxamine kinase/Phosphomethylpyrimidine kinase" evidence="1">
    <location>
        <begin position="12"/>
        <end position="238"/>
    </location>
</feature>
<name>A0A6L8LJK0_9RHOB</name>
<evidence type="ECO:0000313" key="2">
    <source>
        <dbReference type="EMBL" id="MYM55823.1"/>
    </source>
</evidence>
<dbReference type="GO" id="GO:0009229">
    <property type="term" value="P:thiamine diphosphate biosynthetic process"/>
    <property type="evidence" value="ECO:0007669"/>
    <property type="project" value="UniProtKB-UniPathway"/>
</dbReference>
<keyword evidence="2" id="KW-0418">Kinase</keyword>
<dbReference type="GO" id="GO:0009228">
    <property type="term" value="P:thiamine biosynthetic process"/>
    <property type="evidence" value="ECO:0007669"/>
    <property type="project" value="TreeGrafter"/>
</dbReference>
<evidence type="ECO:0000313" key="3">
    <source>
        <dbReference type="Proteomes" id="UP000479043"/>
    </source>
</evidence>
<dbReference type="RefSeq" id="WP_160973535.1">
    <property type="nucleotide sequence ID" value="NZ_WWEN01000004.1"/>
</dbReference>
<dbReference type="Gene3D" id="3.40.1190.20">
    <property type="match status" value="1"/>
</dbReference>
<dbReference type="GO" id="GO:0008972">
    <property type="term" value="F:phosphomethylpyrimidine kinase activity"/>
    <property type="evidence" value="ECO:0007669"/>
    <property type="project" value="TreeGrafter"/>
</dbReference>
<dbReference type="UniPathway" id="UPA00060">
    <property type="reaction ID" value="UER00138"/>
</dbReference>
<protein>
    <submittedName>
        <fullName evidence="2">Hydroxymethylpyrimidine/phosphomethylpyrimidine kinase</fullName>
    </submittedName>
</protein>
<dbReference type="AlphaFoldDB" id="A0A6L8LJK0"/>
<dbReference type="PANTHER" id="PTHR20858:SF17">
    <property type="entry name" value="HYDROXYMETHYLPYRIMIDINE_PHOSPHOMETHYLPYRIMIDINE KINASE THI20-RELATED"/>
    <property type="match status" value="1"/>
</dbReference>
<organism evidence="2 3">
    <name type="scientific">Thalassovita mangrovi</name>
    <dbReference type="NCBI Taxonomy" id="2692236"/>
    <lineage>
        <taxon>Bacteria</taxon>
        <taxon>Pseudomonadati</taxon>
        <taxon>Pseudomonadota</taxon>
        <taxon>Alphaproteobacteria</taxon>
        <taxon>Rhodobacterales</taxon>
        <taxon>Roseobacteraceae</taxon>
        <taxon>Thalassovita</taxon>
    </lineage>
</organism>
<keyword evidence="3" id="KW-1185">Reference proteome</keyword>
<evidence type="ECO:0000259" key="1">
    <source>
        <dbReference type="Pfam" id="PF08543"/>
    </source>
</evidence>
<gene>
    <name evidence="2" type="ORF">GR167_10960</name>
</gene>
<keyword evidence="2" id="KW-0808">Transferase</keyword>
<accession>A0A6L8LJK0</accession>
<dbReference type="Proteomes" id="UP000479043">
    <property type="component" value="Unassembled WGS sequence"/>
</dbReference>
<sequence>MSVSVLLIGGIDSSGGAGILRDCATATAMAATPRVAVTAVTAQTDQSVTSVHPVPPADVAAQIKAAGQVGAVKIGMLCTAQVVDAVTENLPDAPLVLDPVLASSSGHALLDAAGVRRLLSRLLKRTALLTPNHPELRILAKGLGLPDGADEPSCVAALMGQGCEAVLVKGGHSGTRRICEDRLYTQSGQITPFTGPRFPIELRGTGCHLASAIAASLATGSDLRVAIETARRLGQARFREATEGI</sequence>
<dbReference type="InterPro" id="IPR029056">
    <property type="entry name" value="Ribokinase-like"/>
</dbReference>
<dbReference type="GO" id="GO:0005829">
    <property type="term" value="C:cytosol"/>
    <property type="evidence" value="ECO:0007669"/>
    <property type="project" value="TreeGrafter"/>
</dbReference>